<dbReference type="SUPFAM" id="SSF52540">
    <property type="entry name" value="P-loop containing nucleoside triphosphate hydrolases"/>
    <property type="match status" value="1"/>
</dbReference>
<dbReference type="GO" id="GO:0005829">
    <property type="term" value="C:cytosol"/>
    <property type="evidence" value="ECO:0007669"/>
    <property type="project" value="TreeGrafter"/>
</dbReference>
<evidence type="ECO:0000313" key="3">
    <source>
        <dbReference type="EMBL" id="CUO68027.1"/>
    </source>
</evidence>
<dbReference type="EMBL" id="CYYW01000033">
    <property type="protein sequence ID" value="CUO68027.1"/>
    <property type="molecule type" value="Genomic_DNA"/>
</dbReference>
<evidence type="ECO:0000259" key="1">
    <source>
        <dbReference type="Pfam" id="PF04851"/>
    </source>
</evidence>
<dbReference type="GO" id="GO:0016787">
    <property type="term" value="F:hydrolase activity"/>
    <property type="evidence" value="ECO:0007669"/>
    <property type="project" value="InterPro"/>
</dbReference>
<feature type="domain" description="Phospholipase D-like" evidence="2">
    <location>
        <begin position="39"/>
        <end position="155"/>
    </location>
</feature>
<reference evidence="3 4" key="1">
    <citation type="submission" date="2015-09" db="EMBL/GenBank/DDBJ databases">
        <authorList>
            <consortium name="Pathogen Informatics"/>
        </authorList>
    </citation>
    <scope>NUCLEOTIDE SEQUENCE [LARGE SCALE GENOMIC DNA]</scope>
    <source>
        <strain evidence="3 4">2789STDY5608860</strain>
    </source>
</reference>
<dbReference type="GO" id="GO:0003677">
    <property type="term" value="F:DNA binding"/>
    <property type="evidence" value="ECO:0007669"/>
    <property type="project" value="InterPro"/>
</dbReference>
<evidence type="ECO:0000259" key="2">
    <source>
        <dbReference type="Pfam" id="PF13091"/>
    </source>
</evidence>
<dbReference type="PANTHER" id="PTHR47396">
    <property type="entry name" value="TYPE I RESTRICTION ENZYME ECOKI R PROTEIN"/>
    <property type="match status" value="1"/>
</dbReference>
<dbReference type="SUPFAM" id="SSF56024">
    <property type="entry name" value="Phospholipase D/nuclease"/>
    <property type="match status" value="1"/>
</dbReference>
<dbReference type="InterPro" id="IPR027417">
    <property type="entry name" value="P-loop_NTPase"/>
</dbReference>
<accession>A0A174H3P3</accession>
<feature type="domain" description="Helicase/UvrB N-terminal" evidence="1">
    <location>
        <begin position="218"/>
        <end position="337"/>
    </location>
</feature>
<dbReference type="Gene3D" id="3.40.50.300">
    <property type="entry name" value="P-loop containing nucleotide triphosphate hydrolases"/>
    <property type="match status" value="1"/>
</dbReference>
<dbReference type="Pfam" id="PF04851">
    <property type="entry name" value="ResIII"/>
    <property type="match status" value="1"/>
</dbReference>
<name>A0A174H3P3_9FIRM</name>
<proteinExistence type="predicted"/>
<dbReference type="AlphaFoldDB" id="A0A174H3P3"/>
<dbReference type="GO" id="GO:0005524">
    <property type="term" value="F:ATP binding"/>
    <property type="evidence" value="ECO:0007669"/>
    <property type="project" value="InterPro"/>
</dbReference>
<dbReference type="InterPro" id="IPR025202">
    <property type="entry name" value="PLD-like_dom"/>
</dbReference>
<sequence>MAERNTAEELDDVYEIKYSTDAMTGGADKRMYLYYQLADSIKKADSVDIIVSFLMESGVKMLLGELDDALKRGAKIRILTGNYLGITQPSALYLIKHKLGDQVDLRFYNEKNRSFHPKSYMFHYKDYSELYIGSSNISRSALTSGIEWNYRFSNKTDPINYEKFYNTFVDLFENHSIVIDDEELKKYSKNWHRPAVSKDLDRYDLKDDKETSNQIPLFEPRGAQIEALCALENTRAEGARRALVQAATGVGKTYLAAFDSKNYERVLFVAHREEILKQAAESFKNVRDSDDYGFFNGDSKCTEKSVIFASVATLGRVEYLNENYFAPDYFTYVVIDDERVIIRTKLEKPSKIKGLALI</sequence>
<organism evidence="3 4">
    <name type="scientific">Agathobacter rectalis</name>
    <dbReference type="NCBI Taxonomy" id="39491"/>
    <lineage>
        <taxon>Bacteria</taxon>
        <taxon>Bacillati</taxon>
        <taxon>Bacillota</taxon>
        <taxon>Clostridia</taxon>
        <taxon>Lachnospirales</taxon>
        <taxon>Lachnospiraceae</taxon>
        <taxon>Agathobacter</taxon>
    </lineage>
</organism>
<dbReference type="InterPro" id="IPR006935">
    <property type="entry name" value="Helicase/UvrB_N"/>
</dbReference>
<gene>
    <name evidence="3" type="ORF">ERS852417_02853</name>
</gene>
<dbReference type="PANTHER" id="PTHR47396:SF1">
    <property type="entry name" value="ATP-DEPENDENT HELICASE IRC3-RELATED"/>
    <property type="match status" value="1"/>
</dbReference>
<dbReference type="Proteomes" id="UP000095384">
    <property type="component" value="Unassembled WGS sequence"/>
</dbReference>
<protein>
    <submittedName>
        <fullName evidence="3">Type I restriction enzyme EcoKI subunit R</fullName>
    </submittedName>
</protein>
<dbReference type="CDD" id="cd09205">
    <property type="entry name" value="PLDc_N_DEXD_b3"/>
    <property type="match status" value="1"/>
</dbReference>
<dbReference type="InterPro" id="IPR050742">
    <property type="entry name" value="Helicase_Restrict-Modif_Enz"/>
</dbReference>
<dbReference type="Pfam" id="PF13091">
    <property type="entry name" value="PLDc_2"/>
    <property type="match status" value="1"/>
</dbReference>
<dbReference type="Gene3D" id="3.30.870.10">
    <property type="entry name" value="Endonuclease Chain A"/>
    <property type="match status" value="1"/>
</dbReference>
<evidence type="ECO:0000313" key="4">
    <source>
        <dbReference type="Proteomes" id="UP000095384"/>
    </source>
</evidence>